<dbReference type="InterPro" id="IPR043129">
    <property type="entry name" value="ATPase_NBD"/>
</dbReference>
<evidence type="ECO:0000313" key="3">
    <source>
        <dbReference type="Proteomes" id="UP000051952"/>
    </source>
</evidence>
<dbReference type="PANTHER" id="PTHR11937">
    <property type="entry name" value="ACTIN"/>
    <property type="match status" value="1"/>
</dbReference>
<dbReference type="Proteomes" id="UP000051952">
    <property type="component" value="Unassembled WGS sequence"/>
</dbReference>
<proteinExistence type="inferred from homology"/>
<dbReference type="AlphaFoldDB" id="A0A0S4JGI9"/>
<dbReference type="SMART" id="SM00268">
    <property type="entry name" value="ACTIN"/>
    <property type="match status" value="1"/>
</dbReference>
<evidence type="ECO:0000313" key="2">
    <source>
        <dbReference type="EMBL" id="CUG90604.1"/>
    </source>
</evidence>
<name>A0A0S4JGI9_BODSA</name>
<dbReference type="FunFam" id="3.30.420.40:FF:000029">
    <property type="entry name" value="Actin-related protein 3"/>
    <property type="match status" value="1"/>
</dbReference>
<dbReference type="Gene3D" id="3.30.420.40">
    <property type="match status" value="2"/>
</dbReference>
<comment type="similarity">
    <text evidence="1">Belongs to the actin family.</text>
</comment>
<dbReference type="OMA" id="GIHYPIR"/>
<dbReference type="InterPro" id="IPR004000">
    <property type="entry name" value="Actin"/>
</dbReference>
<dbReference type="EMBL" id="CYKH01001851">
    <property type="protein sequence ID" value="CUG90604.1"/>
    <property type="molecule type" value="Genomic_DNA"/>
</dbReference>
<dbReference type="PRINTS" id="PR00190">
    <property type="entry name" value="ACTIN"/>
</dbReference>
<dbReference type="Gene3D" id="3.90.640.10">
    <property type="entry name" value="Actin, Chain A, domain 4"/>
    <property type="match status" value="1"/>
</dbReference>
<dbReference type="SUPFAM" id="SSF53067">
    <property type="entry name" value="Actin-like ATPase domain"/>
    <property type="match status" value="2"/>
</dbReference>
<dbReference type="OrthoDB" id="421448at2759"/>
<dbReference type="CDD" id="cd10221">
    <property type="entry name" value="ASKHA_NBD_Arp3-like"/>
    <property type="match status" value="1"/>
</dbReference>
<organism evidence="2 3">
    <name type="scientific">Bodo saltans</name>
    <name type="common">Flagellated protozoan</name>
    <dbReference type="NCBI Taxonomy" id="75058"/>
    <lineage>
        <taxon>Eukaryota</taxon>
        <taxon>Discoba</taxon>
        <taxon>Euglenozoa</taxon>
        <taxon>Kinetoplastea</taxon>
        <taxon>Metakinetoplastina</taxon>
        <taxon>Eubodonida</taxon>
        <taxon>Bodonidae</taxon>
        <taxon>Bodo</taxon>
    </lineage>
</organism>
<gene>
    <name evidence="2" type="ORF">BSAL_27920</name>
</gene>
<protein>
    <submittedName>
        <fullName evidence="2">Actin-related protein 3, putative</fullName>
    </submittedName>
</protein>
<accession>A0A0S4JGI9</accession>
<sequence length="417" mass="47862">MTAPVVVIDNGTGFTKMGYAGNDEPTYIMPSLYADQPARSSQPGKDSVLDDLDFYIGHEAASRVGTHRMSYPIQHGIVEDWDKMERMWQHCIYKYLRIEPEEHGFLLTEPPANPPENREYTAEVMFETFGVKQLYIAVQGALALTASWTSKKAESLGLKGVDTGLVIDSGDGVTHVIPIVDGFVINQAIRHIPLAGRDITNFVMDRLRERNEPIPGDEIMMVSQRIKERYCYIAQDLAKEFGKYDADLPSYITRHEEYSRKTGKKFSFDIGYEKFLGPEIFFHPEIFSNQWTTPLTEVVDQVIWNCPIDARRPLYRNIVLSGGTTMFPKFDRRLQLDLRKIVDKRAREFQKQSKDPNKEIKYDVNVVSHERQRYAVWYGGSVVGASPEYHTVAHTKAQYEEYGPYICRNNAMFHSVF</sequence>
<dbReference type="Pfam" id="PF00022">
    <property type="entry name" value="Actin"/>
    <property type="match status" value="1"/>
</dbReference>
<evidence type="ECO:0000256" key="1">
    <source>
        <dbReference type="RuleBase" id="RU000487"/>
    </source>
</evidence>
<dbReference type="VEuPathDB" id="TriTrypDB:BSAL_27920"/>
<keyword evidence="3" id="KW-1185">Reference proteome</keyword>
<reference evidence="3" key="1">
    <citation type="submission" date="2015-09" db="EMBL/GenBank/DDBJ databases">
        <authorList>
            <consortium name="Pathogen Informatics"/>
        </authorList>
    </citation>
    <scope>NUCLEOTIDE SEQUENCE [LARGE SCALE GENOMIC DNA]</scope>
    <source>
        <strain evidence="3">Lake Konstanz</strain>
    </source>
</reference>